<evidence type="ECO:0000313" key="2">
    <source>
        <dbReference type="Proteomes" id="UP001642260"/>
    </source>
</evidence>
<evidence type="ECO:0000313" key="1">
    <source>
        <dbReference type="EMBL" id="CAH8362805.1"/>
    </source>
</evidence>
<feature type="non-terminal residue" evidence="1">
    <location>
        <position position="1"/>
    </location>
</feature>
<organism evidence="1 2">
    <name type="scientific">Eruca vesicaria subsp. sativa</name>
    <name type="common">Garden rocket</name>
    <name type="synonym">Eruca sativa</name>
    <dbReference type="NCBI Taxonomy" id="29727"/>
    <lineage>
        <taxon>Eukaryota</taxon>
        <taxon>Viridiplantae</taxon>
        <taxon>Streptophyta</taxon>
        <taxon>Embryophyta</taxon>
        <taxon>Tracheophyta</taxon>
        <taxon>Spermatophyta</taxon>
        <taxon>Magnoliopsida</taxon>
        <taxon>eudicotyledons</taxon>
        <taxon>Gunneridae</taxon>
        <taxon>Pentapetalae</taxon>
        <taxon>rosids</taxon>
        <taxon>malvids</taxon>
        <taxon>Brassicales</taxon>
        <taxon>Brassicaceae</taxon>
        <taxon>Brassiceae</taxon>
        <taxon>Eruca</taxon>
    </lineage>
</organism>
<dbReference type="Proteomes" id="UP001642260">
    <property type="component" value="Unassembled WGS sequence"/>
</dbReference>
<accession>A0ABC8KW75</accession>
<keyword evidence="2" id="KW-1185">Reference proteome</keyword>
<sequence length="51" mass="6082">KERETRDYDVSTRVSIWLVTHGNIIKLQSLSRATTYFNGQLIFSMSTRWFQ</sequence>
<protein>
    <submittedName>
        <fullName evidence="1">Uncharacterized protein</fullName>
    </submittedName>
</protein>
<proteinExistence type="predicted"/>
<gene>
    <name evidence="1" type="ORF">ERUC_LOCUS28561</name>
</gene>
<name>A0ABC8KW75_ERUVS</name>
<dbReference type="AlphaFoldDB" id="A0ABC8KW75"/>
<dbReference type="EMBL" id="CAKOAT010341820">
    <property type="protein sequence ID" value="CAH8362805.1"/>
    <property type="molecule type" value="Genomic_DNA"/>
</dbReference>
<comment type="caution">
    <text evidence="1">The sequence shown here is derived from an EMBL/GenBank/DDBJ whole genome shotgun (WGS) entry which is preliminary data.</text>
</comment>
<reference evidence="1 2" key="1">
    <citation type="submission" date="2022-03" db="EMBL/GenBank/DDBJ databases">
        <authorList>
            <person name="Macdonald S."/>
            <person name="Ahmed S."/>
            <person name="Newling K."/>
        </authorList>
    </citation>
    <scope>NUCLEOTIDE SEQUENCE [LARGE SCALE GENOMIC DNA]</scope>
</reference>